<protein>
    <submittedName>
        <fullName evidence="2">Uncharacterized protein</fullName>
    </submittedName>
</protein>
<dbReference type="AlphaFoldDB" id="A0A1I3C7Y3"/>
<dbReference type="RefSeq" id="WP_092846662.1">
    <property type="nucleotide sequence ID" value="NZ_FOPY01000008.1"/>
</dbReference>
<organism evidence="2 3">
    <name type="scientific">Modicisalibacter xianhensis</name>
    <dbReference type="NCBI Taxonomy" id="442341"/>
    <lineage>
        <taxon>Bacteria</taxon>
        <taxon>Pseudomonadati</taxon>
        <taxon>Pseudomonadota</taxon>
        <taxon>Gammaproteobacteria</taxon>
        <taxon>Oceanospirillales</taxon>
        <taxon>Halomonadaceae</taxon>
        <taxon>Modicisalibacter</taxon>
    </lineage>
</organism>
<reference evidence="2 3" key="1">
    <citation type="submission" date="2016-10" db="EMBL/GenBank/DDBJ databases">
        <authorList>
            <person name="de Groot N.N."/>
        </authorList>
    </citation>
    <scope>NUCLEOTIDE SEQUENCE [LARGE SCALE GENOMIC DNA]</scope>
    <source>
        <strain evidence="2 3">CGMCC 1.6848</strain>
    </source>
</reference>
<feature type="transmembrane region" description="Helical" evidence="1">
    <location>
        <begin position="45"/>
        <end position="64"/>
    </location>
</feature>
<feature type="transmembrane region" description="Helical" evidence="1">
    <location>
        <begin position="12"/>
        <end position="33"/>
    </location>
</feature>
<evidence type="ECO:0000256" key="1">
    <source>
        <dbReference type="SAM" id="Phobius"/>
    </source>
</evidence>
<keyword evidence="3" id="KW-1185">Reference proteome</keyword>
<dbReference type="EMBL" id="FOPY01000008">
    <property type="protein sequence ID" value="SFH70670.1"/>
    <property type="molecule type" value="Genomic_DNA"/>
</dbReference>
<dbReference type="STRING" id="442341.SAMN04487959_10860"/>
<keyword evidence="1" id="KW-0812">Transmembrane</keyword>
<name>A0A1I3C7Y3_9GAMM</name>
<dbReference type="Proteomes" id="UP000199040">
    <property type="component" value="Unassembled WGS sequence"/>
</dbReference>
<gene>
    <name evidence="2" type="ORF">SAMN04487959_10860</name>
</gene>
<accession>A0A1I3C7Y3</accession>
<proteinExistence type="predicted"/>
<keyword evidence="1" id="KW-0472">Membrane</keyword>
<keyword evidence="1" id="KW-1133">Transmembrane helix</keyword>
<evidence type="ECO:0000313" key="3">
    <source>
        <dbReference type="Proteomes" id="UP000199040"/>
    </source>
</evidence>
<sequence>MSPGRRTPSSLLGGSILGSLLKLSIPIVLAFVLSRDGVLGLEGLWRAYPVTNVLIAVVTVIWFMKGDW</sequence>
<evidence type="ECO:0000313" key="2">
    <source>
        <dbReference type="EMBL" id="SFH70670.1"/>
    </source>
</evidence>